<reference evidence="6" key="1">
    <citation type="submission" date="2015-11" db="EMBL/GenBank/DDBJ databases">
        <authorList>
            <consortium name="Cross-ministerial Strategic Innovation Promotion Program (SIP) consortium"/>
            <person name="Tomihama T."/>
            <person name="Ikenaga M."/>
            <person name="Sakai M."/>
            <person name="Okubo T."/>
            <person name="Ikeda S."/>
        </authorList>
    </citation>
    <scope>NUCLEOTIDE SEQUENCE [LARGE SCALE GENOMIC DNA]</scope>
    <source>
        <strain evidence="6">S58</strain>
    </source>
</reference>
<evidence type="ECO:0000259" key="4">
    <source>
        <dbReference type="PROSITE" id="PS50932"/>
    </source>
</evidence>
<dbReference type="SUPFAM" id="SSF53822">
    <property type="entry name" value="Periplasmic binding protein-like I"/>
    <property type="match status" value="1"/>
</dbReference>
<dbReference type="Pfam" id="PF13377">
    <property type="entry name" value="Peripla_BP_3"/>
    <property type="match status" value="1"/>
</dbReference>
<comment type="caution">
    <text evidence="5">The sequence shown here is derived from an EMBL/GenBank/DDBJ whole genome shotgun (WGS) entry which is preliminary data.</text>
</comment>
<reference evidence="5 6" key="2">
    <citation type="journal article" date="2016" name="Genome Announc.">
        <title>Draft Genome Sequences of Streptomyces scabiei S58, Streptomyces turgidiscabies T45, and Streptomyces acidiscabies a10, the Pathogens of Potato Common Scab, Isolated in Japan.</title>
        <authorList>
            <person name="Tomihama T."/>
            <person name="Nishi Y."/>
            <person name="Sakai M."/>
            <person name="Ikenaga M."/>
            <person name="Okubo T."/>
            <person name="Ikeda S."/>
        </authorList>
    </citation>
    <scope>NUCLEOTIDE SEQUENCE [LARGE SCALE GENOMIC DNA]</scope>
    <source>
        <strain evidence="5 6">S58</strain>
    </source>
</reference>
<keyword evidence="2" id="KW-0238">DNA-binding</keyword>
<dbReference type="InterPro" id="IPR010982">
    <property type="entry name" value="Lambda_DNA-bd_dom_sf"/>
</dbReference>
<dbReference type="GO" id="GO:0003700">
    <property type="term" value="F:DNA-binding transcription factor activity"/>
    <property type="evidence" value="ECO:0007669"/>
    <property type="project" value="TreeGrafter"/>
</dbReference>
<dbReference type="InterPro" id="IPR000843">
    <property type="entry name" value="HTH_LacI"/>
</dbReference>
<protein>
    <submittedName>
        <fullName evidence="5">Putative HTH-type transcriptional repressor ExuR</fullName>
    </submittedName>
</protein>
<dbReference type="InterPro" id="IPR046335">
    <property type="entry name" value="LacI/GalR-like_sensor"/>
</dbReference>
<dbReference type="EMBL" id="BCMM01000003">
    <property type="protein sequence ID" value="GAQ60787.1"/>
    <property type="molecule type" value="Genomic_DNA"/>
</dbReference>
<dbReference type="Gene3D" id="1.10.260.40">
    <property type="entry name" value="lambda repressor-like DNA-binding domains"/>
    <property type="match status" value="1"/>
</dbReference>
<dbReference type="Pfam" id="PF00356">
    <property type="entry name" value="LacI"/>
    <property type="match status" value="1"/>
</dbReference>
<organism evidence="5 6">
    <name type="scientific">Streptomyces scabiei</name>
    <dbReference type="NCBI Taxonomy" id="1930"/>
    <lineage>
        <taxon>Bacteria</taxon>
        <taxon>Bacillati</taxon>
        <taxon>Actinomycetota</taxon>
        <taxon>Actinomycetes</taxon>
        <taxon>Kitasatosporales</taxon>
        <taxon>Streptomycetaceae</taxon>
        <taxon>Streptomyces</taxon>
    </lineage>
</organism>
<dbReference type="RefSeq" id="WP_234385533.1">
    <property type="nucleotide sequence ID" value="NZ_BCMM01000003.1"/>
</dbReference>
<dbReference type="AlphaFoldDB" id="A0A117ECD6"/>
<evidence type="ECO:0000256" key="3">
    <source>
        <dbReference type="ARBA" id="ARBA00023163"/>
    </source>
</evidence>
<dbReference type="PANTHER" id="PTHR30146">
    <property type="entry name" value="LACI-RELATED TRANSCRIPTIONAL REPRESSOR"/>
    <property type="match status" value="1"/>
</dbReference>
<dbReference type="PANTHER" id="PTHR30146:SF109">
    <property type="entry name" value="HTH-TYPE TRANSCRIPTIONAL REGULATOR GALS"/>
    <property type="match status" value="1"/>
</dbReference>
<dbReference type="GO" id="GO:0000976">
    <property type="term" value="F:transcription cis-regulatory region binding"/>
    <property type="evidence" value="ECO:0007669"/>
    <property type="project" value="TreeGrafter"/>
</dbReference>
<feature type="domain" description="HTH lacI-type" evidence="4">
    <location>
        <begin position="13"/>
        <end position="67"/>
    </location>
</feature>
<proteinExistence type="predicted"/>
<dbReference type="SUPFAM" id="SSF47413">
    <property type="entry name" value="lambda repressor-like DNA-binding domains"/>
    <property type="match status" value="1"/>
</dbReference>
<gene>
    <name evidence="5" type="primary">exuR_1</name>
    <name evidence="5" type="ORF">SsS58_01129</name>
</gene>
<dbReference type="InterPro" id="IPR028082">
    <property type="entry name" value="Peripla_BP_I"/>
</dbReference>
<dbReference type="CDD" id="cd01392">
    <property type="entry name" value="HTH_LacI"/>
    <property type="match status" value="1"/>
</dbReference>
<keyword evidence="1" id="KW-0805">Transcription regulation</keyword>
<evidence type="ECO:0000256" key="1">
    <source>
        <dbReference type="ARBA" id="ARBA00023015"/>
    </source>
</evidence>
<keyword evidence="3" id="KW-0804">Transcription</keyword>
<dbReference type="PROSITE" id="PS50932">
    <property type="entry name" value="HTH_LACI_2"/>
    <property type="match status" value="1"/>
</dbReference>
<dbReference type="Proteomes" id="UP000067448">
    <property type="component" value="Unassembled WGS sequence"/>
</dbReference>
<evidence type="ECO:0000256" key="2">
    <source>
        <dbReference type="ARBA" id="ARBA00023125"/>
    </source>
</evidence>
<sequence>MIEDSQTQPRRRPTLESVATLAGVGRGTASRVINGSGNVSPAARTAVMEAVRELGYVPNHAARALVRRRTDTCAFVASPTEGLRSWEDPFSALLVQGATAELAAGGIQLLSAVARSEREHAQLGAFLTAGHIDGVLLASPRGDDPLPGRLEAVGVPTVAIEAPADSAARHSVGFDDEGGGRCAAEHLLRHGRRRFAVITGPLDLRAQMVRRRGFDAVLAEAGHAHAETVHGGLTRDSGAVAMRELLARGRDIDAVFATGDAIAVGALAALRAAGLKVPDDVALIGFRDHAEAQETEPQLTAVHRPVEEMGRGAARLLLARLHDVAVPERTVILGAHLVVRDSA</sequence>
<name>A0A117ECD6_STRSC</name>
<dbReference type="CDD" id="cd06267">
    <property type="entry name" value="PBP1_LacI_sugar_binding-like"/>
    <property type="match status" value="1"/>
</dbReference>
<dbReference type="Gene3D" id="3.40.50.2300">
    <property type="match status" value="2"/>
</dbReference>
<reference evidence="6" key="3">
    <citation type="submission" date="2016-02" db="EMBL/GenBank/DDBJ databases">
        <title>Draft genome of pathogenic Streptomyces sp. in Japan.</title>
        <authorList>
            <person name="Tomihama T."/>
            <person name="Ikenaga M."/>
            <person name="Sakai M."/>
            <person name="Okubo T."/>
            <person name="Ikeda S."/>
        </authorList>
    </citation>
    <scope>NUCLEOTIDE SEQUENCE [LARGE SCALE GENOMIC DNA]</scope>
    <source>
        <strain evidence="6">S58</strain>
    </source>
</reference>
<accession>A0A117ECD6</accession>
<evidence type="ECO:0000313" key="6">
    <source>
        <dbReference type="Proteomes" id="UP000067448"/>
    </source>
</evidence>
<dbReference type="SMART" id="SM00354">
    <property type="entry name" value="HTH_LACI"/>
    <property type="match status" value="1"/>
</dbReference>
<evidence type="ECO:0000313" key="5">
    <source>
        <dbReference type="EMBL" id="GAQ60787.1"/>
    </source>
</evidence>